<dbReference type="InterPro" id="IPR024607">
    <property type="entry name" value="Sulfatase_CS"/>
</dbReference>
<accession>A0ABP9VLW9</accession>
<comment type="caution">
    <text evidence="6">The sequence shown here is derived from an EMBL/GenBank/DDBJ whole genome shotgun (WGS) entry which is preliminary data.</text>
</comment>
<dbReference type="PANTHER" id="PTHR42693:SF53">
    <property type="entry name" value="ENDO-4-O-SULFATASE"/>
    <property type="match status" value="1"/>
</dbReference>
<organism evidence="6 7">
    <name type="scientific">Novipirellula caenicola</name>
    <dbReference type="NCBI Taxonomy" id="1536901"/>
    <lineage>
        <taxon>Bacteria</taxon>
        <taxon>Pseudomonadati</taxon>
        <taxon>Planctomycetota</taxon>
        <taxon>Planctomycetia</taxon>
        <taxon>Pirellulales</taxon>
        <taxon>Pirellulaceae</taxon>
        <taxon>Novipirellula</taxon>
    </lineage>
</organism>
<evidence type="ECO:0000256" key="1">
    <source>
        <dbReference type="ARBA" id="ARBA00008779"/>
    </source>
</evidence>
<evidence type="ECO:0000256" key="3">
    <source>
        <dbReference type="ARBA" id="ARBA00022801"/>
    </source>
</evidence>
<dbReference type="InterPro" id="IPR017850">
    <property type="entry name" value="Alkaline_phosphatase_core_sf"/>
</dbReference>
<dbReference type="Pfam" id="PF00884">
    <property type="entry name" value="Sulfatase"/>
    <property type="match status" value="1"/>
</dbReference>
<dbReference type="EMBL" id="BAABRO010000002">
    <property type="protein sequence ID" value="GAA5506191.1"/>
    <property type="molecule type" value="Genomic_DNA"/>
</dbReference>
<feature type="domain" description="Sulfatase N-terminal" evidence="5">
    <location>
        <begin position="65"/>
        <end position="381"/>
    </location>
</feature>
<gene>
    <name evidence="6" type="primary">atsA_4</name>
    <name evidence="6" type="ORF">Rcae01_01643</name>
</gene>
<protein>
    <submittedName>
        <fullName evidence="6">Arylsulfatase</fullName>
    </submittedName>
</protein>
<keyword evidence="4" id="KW-0106">Calcium</keyword>
<dbReference type="InterPro" id="IPR000917">
    <property type="entry name" value="Sulfatase_N"/>
</dbReference>
<dbReference type="PROSITE" id="PS00149">
    <property type="entry name" value="SULFATASE_2"/>
    <property type="match status" value="1"/>
</dbReference>
<evidence type="ECO:0000256" key="2">
    <source>
        <dbReference type="ARBA" id="ARBA00022723"/>
    </source>
</evidence>
<dbReference type="Gene3D" id="3.40.720.10">
    <property type="entry name" value="Alkaline Phosphatase, subunit A"/>
    <property type="match status" value="1"/>
</dbReference>
<reference evidence="6 7" key="1">
    <citation type="submission" date="2024-02" db="EMBL/GenBank/DDBJ databases">
        <title>Rhodopirellula caenicola NBRC 110016.</title>
        <authorList>
            <person name="Ichikawa N."/>
            <person name="Katano-Makiyama Y."/>
            <person name="Hidaka K."/>
        </authorList>
    </citation>
    <scope>NUCLEOTIDE SEQUENCE [LARGE SCALE GENOMIC DNA]</scope>
    <source>
        <strain evidence="6 7">NBRC 110016</strain>
    </source>
</reference>
<keyword evidence="2" id="KW-0479">Metal-binding</keyword>
<dbReference type="SUPFAM" id="SSF53649">
    <property type="entry name" value="Alkaline phosphatase-like"/>
    <property type="match status" value="1"/>
</dbReference>
<dbReference type="PANTHER" id="PTHR42693">
    <property type="entry name" value="ARYLSULFATASE FAMILY MEMBER"/>
    <property type="match status" value="1"/>
</dbReference>
<dbReference type="PROSITE" id="PS00523">
    <property type="entry name" value="SULFATASE_1"/>
    <property type="match status" value="1"/>
</dbReference>
<comment type="similarity">
    <text evidence="1">Belongs to the sulfatase family.</text>
</comment>
<keyword evidence="7" id="KW-1185">Reference proteome</keyword>
<proteinExistence type="inferred from homology"/>
<evidence type="ECO:0000259" key="5">
    <source>
        <dbReference type="Pfam" id="PF00884"/>
    </source>
</evidence>
<dbReference type="Proteomes" id="UP001416858">
    <property type="component" value="Unassembled WGS sequence"/>
</dbReference>
<sequence length="520" mass="57628">MFRHTMTISKRDRFPGRTTVNSAMLQLPTPSAQRCLRFAFFVLLFVTCEVAASRSTLFAASNDRPNLLIVLADDMGYGDLGYTGSQQLQTPHLDSLAKSGVFCSEAYVTSSVCSPSRAGLLTGRDPRRFGYESNLNQSAAAYGTRPELLGLSPSEHTLGDQLRSAGYATALVGKWHLGSHEAHHPNARGFDHFCGMLVGSHNYFPTPDKHQLERNGEPLREFSSPYLTDFFTDEALRWIQGQDEAASQPWMVMLSYNAPHTPMQATDQDLAKFAHISDPKRRTYAAMMYALDRGVGRVRAYLDETDQLEETLIVFFSDNGGATNNGSWNGPLSGVKGSLREGGVRVPMIWSWPGQLPAGKRTDAVVSSLDVLPTFMAAAGAELLPLKPSPSHEDKRNRRRAEAKYGAYDGINLLPQLRGESAPATRTLFWRLQGQTAVRDGEDKLITLSHRPAQLFQVTSDLAEADDRFDADRSRAEQLYKMLGEWEASLATVPLWGSSPMWDAESAKHYDDWGVKSEPR</sequence>
<name>A0ABP9VLW9_9BACT</name>
<evidence type="ECO:0000313" key="7">
    <source>
        <dbReference type="Proteomes" id="UP001416858"/>
    </source>
</evidence>
<evidence type="ECO:0000256" key="4">
    <source>
        <dbReference type="ARBA" id="ARBA00022837"/>
    </source>
</evidence>
<keyword evidence="3" id="KW-0378">Hydrolase</keyword>
<evidence type="ECO:0000313" key="6">
    <source>
        <dbReference type="EMBL" id="GAA5506191.1"/>
    </source>
</evidence>
<dbReference type="InterPro" id="IPR050738">
    <property type="entry name" value="Sulfatase"/>
</dbReference>